<dbReference type="Gene3D" id="3.90.226.10">
    <property type="entry name" value="2-enoyl-CoA Hydratase, Chain A, domain 1"/>
    <property type="match status" value="1"/>
</dbReference>
<dbReference type="SUPFAM" id="SSF52096">
    <property type="entry name" value="ClpP/crotonase"/>
    <property type="match status" value="1"/>
</dbReference>
<evidence type="ECO:0000313" key="2">
    <source>
        <dbReference type="Proteomes" id="UP000631670"/>
    </source>
</evidence>
<dbReference type="CDD" id="cd06558">
    <property type="entry name" value="crotonase-like"/>
    <property type="match status" value="1"/>
</dbReference>
<accession>A0ABR9HT51</accession>
<dbReference type="InterPro" id="IPR029045">
    <property type="entry name" value="ClpP/crotonase-like_dom_sf"/>
</dbReference>
<dbReference type="Pfam" id="PF00378">
    <property type="entry name" value="ECH_1"/>
    <property type="match status" value="1"/>
</dbReference>
<dbReference type="PANTHER" id="PTHR43459">
    <property type="entry name" value="ENOYL-COA HYDRATASE"/>
    <property type="match status" value="1"/>
</dbReference>
<dbReference type="RefSeq" id="WP_086856820.1">
    <property type="nucleotide sequence ID" value="NZ_JADBEG010000001.1"/>
</dbReference>
<dbReference type="EMBL" id="JADBEG010000001">
    <property type="protein sequence ID" value="MBE1494099.1"/>
    <property type="molecule type" value="Genomic_DNA"/>
</dbReference>
<dbReference type="GO" id="GO:0016853">
    <property type="term" value="F:isomerase activity"/>
    <property type="evidence" value="ECO:0007669"/>
    <property type="project" value="UniProtKB-KW"/>
</dbReference>
<sequence>MTDSEVRLDLRDDVAELVLAANAIDLDVGRQLAAATERLTRSDARVVLVRAEGPHFCVGGDVRAFAAHEADLASYVSQVAEVVHAAHRHLAALTVPVVCAAQGAVAGAGVGLAFGADLVLLGRSAKVRLAYTAIGLSPDNGASALLPRLVGPRRALELALTNRTLTADEARDWGLATAVIDDSALLGEARELAGRLAGMAPGALAATKRLVLAAANRSRDEQLDEEAGAITALAATCFARQAISAFARR</sequence>
<keyword evidence="2" id="KW-1185">Reference proteome</keyword>
<proteinExistence type="predicted"/>
<evidence type="ECO:0000313" key="1">
    <source>
        <dbReference type="EMBL" id="MBE1494099.1"/>
    </source>
</evidence>
<dbReference type="PANTHER" id="PTHR43459:SF1">
    <property type="entry name" value="EG:BACN32G11.4 PROTEIN"/>
    <property type="match status" value="1"/>
</dbReference>
<protein>
    <submittedName>
        <fullName evidence="1">2-(1,2-epoxy-1,2-dihydrophenyl)acetyl-CoA isomerase</fullName>
        <ecNumber evidence="1">5.3.3.18</ecNumber>
    </submittedName>
</protein>
<keyword evidence="1" id="KW-0413">Isomerase</keyword>
<name>A0ABR9HT51_9PSEU</name>
<dbReference type="InterPro" id="IPR001753">
    <property type="entry name" value="Enoyl-CoA_hydra/iso"/>
</dbReference>
<gene>
    <name evidence="1" type="ORF">H4696_001199</name>
</gene>
<organism evidence="1 2">
    <name type="scientific">Amycolatopsis lexingtonensis</name>
    <dbReference type="NCBI Taxonomy" id="218822"/>
    <lineage>
        <taxon>Bacteria</taxon>
        <taxon>Bacillati</taxon>
        <taxon>Actinomycetota</taxon>
        <taxon>Actinomycetes</taxon>
        <taxon>Pseudonocardiales</taxon>
        <taxon>Pseudonocardiaceae</taxon>
        <taxon>Amycolatopsis</taxon>
    </lineage>
</organism>
<comment type="caution">
    <text evidence="1">The sequence shown here is derived from an EMBL/GenBank/DDBJ whole genome shotgun (WGS) entry which is preliminary data.</text>
</comment>
<reference evidence="1 2" key="1">
    <citation type="submission" date="2020-10" db="EMBL/GenBank/DDBJ databases">
        <title>Sequencing the genomes of 1000 actinobacteria strains.</title>
        <authorList>
            <person name="Klenk H.-P."/>
        </authorList>
    </citation>
    <scope>NUCLEOTIDE SEQUENCE [LARGE SCALE GENOMIC DNA]</scope>
    <source>
        <strain evidence="1 2">DSM 44653</strain>
    </source>
</reference>
<dbReference type="Proteomes" id="UP000631670">
    <property type="component" value="Unassembled WGS sequence"/>
</dbReference>
<dbReference type="EC" id="5.3.3.18" evidence="1"/>